<dbReference type="Proteomes" id="UP001500034">
    <property type="component" value="Unassembled WGS sequence"/>
</dbReference>
<feature type="region of interest" description="Disordered" evidence="1">
    <location>
        <begin position="1"/>
        <end position="61"/>
    </location>
</feature>
<protein>
    <recommendedName>
        <fullName evidence="2">DUF397 domain-containing protein</fullName>
    </recommendedName>
</protein>
<keyword evidence="4" id="KW-1185">Reference proteome</keyword>
<accession>A0ABP7R162</accession>
<name>A0ABP7R162_9ACTN</name>
<feature type="domain" description="DUF397" evidence="2">
    <location>
        <begin position="3"/>
        <end position="46"/>
    </location>
</feature>
<evidence type="ECO:0000259" key="2">
    <source>
        <dbReference type="Pfam" id="PF04149"/>
    </source>
</evidence>
<feature type="compositionally biased region" description="Polar residues" evidence="1">
    <location>
        <begin position="1"/>
        <end position="10"/>
    </location>
</feature>
<evidence type="ECO:0000313" key="4">
    <source>
        <dbReference type="Proteomes" id="UP001500034"/>
    </source>
</evidence>
<proteinExistence type="predicted"/>
<organism evidence="3 4">
    <name type="scientific">Streptomyces marokkonensis</name>
    <dbReference type="NCBI Taxonomy" id="324855"/>
    <lineage>
        <taxon>Bacteria</taxon>
        <taxon>Bacillati</taxon>
        <taxon>Actinomycetota</taxon>
        <taxon>Actinomycetes</taxon>
        <taxon>Kitasatosporales</taxon>
        <taxon>Streptomycetaceae</taxon>
        <taxon>Streptomyces</taxon>
    </lineage>
</organism>
<dbReference type="RefSeq" id="WP_425587875.1">
    <property type="nucleotide sequence ID" value="NZ_BAABCQ010000087.1"/>
</dbReference>
<dbReference type="EMBL" id="BAABCQ010000087">
    <property type="protein sequence ID" value="GAA3990491.1"/>
    <property type="molecule type" value="Genomic_DNA"/>
</dbReference>
<evidence type="ECO:0000313" key="3">
    <source>
        <dbReference type="EMBL" id="GAA3990491.1"/>
    </source>
</evidence>
<sequence>MDNWRKSSYSGPDDGNECVEIAPSPTRVAVRDSKAPTRATLAFPPGGVHPLPPSPQGAAAPPLKALAVPPEPKSWTVCGS</sequence>
<dbReference type="InterPro" id="IPR007278">
    <property type="entry name" value="DUF397"/>
</dbReference>
<evidence type="ECO:0000256" key="1">
    <source>
        <dbReference type="SAM" id="MobiDB-lite"/>
    </source>
</evidence>
<gene>
    <name evidence="3" type="ORF">GCM10022384_43050</name>
</gene>
<comment type="caution">
    <text evidence="3">The sequence shown here is derived from an EMBL/GenBank/DDBJ whole genome shotgun (WGS) entry which is preliminary data.</text>
</comment>
<dbReference type="Pfam" id="PF04149">
    <property type="entry name" value="DUF397"/>
    <property type="match status" value="1"/>
</dbReference>
<reference evidence="4" key="1">
    <citation type="journal article" date="2019" name="Int. J. Syst. Evol. Microbiol.">
        <title>The Global Catalogue of Microorganisms (GCM) 10K type strain sequencing project: providing services to taxonomists for standard genome sequencing and annotation.</title>
        <authorList>
            <consortium name="The Broad Institute Genomics Platform"/>
            <consortium name="The Broad Institute Genome Sequencing Center for Infectious Disease"/>
            <person name="Wu L."/>
            <person name="Ma J."/>
        </authorList>
    </citation>
    <scope>NUCLEOTIDE SEQUENCE [LARGE SCALE GENOMIC DNA]</scope>
    <source>
        <strain evidence="4">JCM 17027</strain>
    </source>
</reference>